<proteinExistence type="predicted"/>
<dbReference type="AlphaFoldDB" id="A0A645BAW9"/>
<name>A0A645BAW9_9ZZZZ</name>
<protein>
    <submittedName>
        <fullName evidence="1">Uncharacterized protein</fullName>
    </submittedName>
</protein>
<gene>
    <name evidence="1" type="ORF">SDC9_109486</name>
</gene>
<sequence>MRAVDKLRANESLLSLQRARKHAVEGIPTDVVISISRGRREVTRAHALTPEGLQHALLGYHLNRVDSAKDIFARLFRAPDQFSRAIGNFYHLIDPLNAWFLSVYDA</sequence>
<comment type="caution">
    <text evidence="1">The sequence shown here is derived from an EMBL/GenBank/DDBJ whole genome shotgun (WGS) entry which is preliminary data.</text>
</comment>
<evidence type="ECO:0000313" key="1">
    <source>
        <dbReference type="EMBL" id="MPM62610.1"/>
    </source>
</evidence>
<organism evidence="1">
    <name type="scientific">bioreactor metagenome</name>
    <dbReference type="NCBI Taxonomy" id="1076179"/>
    <lineage>
        <taxon>unclassified sequences</taxon>
        <taxon>metagenomes</taxon>
        <taxon>ecological metagenomes</taxon>
    </lineage>
</organism>
<dbReference type="EMBL" id="VSSQ01018956">
    <property type="protein sequence ID" value="MPM62610.1"/>
    <property type="molecule type" value="Genomic_DNA"/>
</dbReference>
<accession>A0A645BAW9</accession>
<reference evidence="1" key="1">
    <citation type="submission" date="2019-08" db="EMBL/GenBank/DDBJ databases">
        <authorList>
            <person name="Kucharzyk K."/>
            <person name="Murdoch R.W."/>
            <person name="Higgins S."/>
            <person name="Loffler F."/>
        </authorList>
    </citation>
    <scope>NUCLEOTIDE SEQUENCE</scope>
</reference>